<feature type="domain" description="AMP-dependent synthetase/ligase" evidence="3">
    <location>
        <begin position="30"/>
        <end position="426"/>
    </location>
</feature>
<dbReference type="EMBL" id="MELK01000053">
    <property type="protein sequence ID" value="OFW55458.1"/>
    <property type="molecule type" value="Genomic_DNA"/>
</dbReference>
<feature type="domain" description="AMP-binding enzyme C-terminal" evidence="4">
    <location>
        <begin position="477"/>
        <end position="551"/>
    </location>
</feature>
<dbReference type="InterPro" id="IPR050237">
    <property type="entry name" value="ATP-dep_AMP-bd_enzyme"/>
</dbReference>
<dbReference type="InterPro" id="IPR020845">
    <property type="entry name" value="AMP-binding_CS"/>
</dbReference>
<dbReference type="PROSITE" id="PS00455">
    <property type="entry name" value="AMP_BINDING"/>
    <property type="match status" value="1"/>
</dbReference>
<dbReference type="FunFam" id="3.40.50.12780:FF:000003">
    <property type="entry name" value="Long-chain-fatty-acid--CoA ligase FadD"/>
    <property type="match status" value="1"/>
</dbReference>
<protein>
    <submittedName>
        <fullName evidence="5">Long-chain fatty acid--CoA ligase</fullName>
    </submittedName>
</protein>
<gene>
    <name evidence="5" type="ORF">A2Y75_09000</name>
</gene>
<reference evidence="5 6" key="1">
    <citation type="journal article" date="2016" name="Nat. Commun.">
        <title>Thousands of microbial genomes shed light on interconnected biogeochemical processes in an aquifer system.</title>
        <authorList>
            <person name="Anantharaman K."/>
            <person name="Brown C.T."/>
            <person name="Hug L.A."/>
            <person name="Sharon I."/>
            <person name="Castelle C.J."/>
            <person name="Probst A.J."/>
            <person name="Thomas B.C."/>
            <person name="Singh A."/>
            <person name="Wilkins M.J."/>
            <person name="Karaoz U."/>
            <person name="Brodie E.L."/>
            <person name="Williams K.H."/>
            <person name="Hubbard S.S."/>
            <person name="Banfield J.F."/>
        </authorList>
    </citation>
    <scope>NUCLEOTIDE SEQUENCE [LARGE SCALE GENOMIC DNA]</scope>
</reference>
<evidence type="ECO:0000259" key="3">
    <source>
        <dbReference type="Pfam" id="PF00501"/>
    </source>
</evidence>
<name>A0A1F2WF32_9ACTN</name>
<dbReference type="GO" id="GO:0016877">
    <property type="term" value="F:ligase activity, forming carbon-sulfur bonds"/>
    <property type="evidence" value="ECO:0007669"/>
    <property type="project" value="UniProtKB-ARBA"/>
</dbReference>
<evidence type="ECO:0000259" key="4">
    <source>
        <dbReference type="Pfam" id="PF13193"/>
    </source>
</evidence>
<dbReference type="AlphaFoldDB" id="A0A1F2WF32"/>
<accession>A0A1F2WF32</accession>
<dbReference type="InterPro" id="IPR025110">
    <property type="entry name" value="AMP-bd_C"/>
</dbReference>
<dbReference type="PANTHER" id="PTHR43767">
    <property type="entry name" value="LONG-CHAIN-FATTY-ACID--COA LIGASE"/>
    <property type="match status" value="1"/>
</dbReference>
<evidence type="ECO:0000313" key="5">
    <source>
        <dbReference type="EMBL" id="OFW55458.1"/>
    </source>
</evidence>
<dbReference type="Proteomes" id="UP000177876">
    <property type="component" value="Unassembled WGS sequence"/>
</dbReference>
<proteinExistence type="inferred from homology"/>
<dbReference type="Pfam" id="PF13193">
    <property type="entry name" value="AMP-binding_C"/>
    <property type="match status" value="1"/>
</dbReference>
<dbReference type="SUPFAM" id="SSF56801">
    <property type="entry name" value="Acetyl-CoA synthetase-like"/>
    <property type="match status" value="1"/>
</dbReference>
<evidence type="ECO:0000313" key="6">
    <source>
        <dbReference type="Proteomes" id="UP000177876"/>
    </source>
</evidence>
<dbReference type="Gene3D" id="3.30.300.30">
    <property type="match status" value="1"/>
</dbReference>
<dbReference type="InterPro" id="IPR000873">
    <property type="entry name" value="AMP-dep_synth/lig_dom"/>
</dbReference>
<dbReference type="FunFam" id="3.30.300.30:FF:000008">
    <property type="entry name" value="2,3-dihydroxybenzoate-AMP ligase"/>
    <property type="match status" value="1"/>
</dbReference>
<comment type="similarity">
    <text evidence="1">Belongs to the ATP-dependent AMP-binding enzyme family.</text>
</comment>
<keyword evidence="2 5" id="KW-0436">Ligase</keyword>
<organism evidence="5 6">
    <name type="scientific">Candidatus Solincola sediminis</name>
    <dbReference type="NCBI Taxonomy" id="1797199"/>
    <lineage>
        <taxon>Bacteria</taxon>
        <taxon>Bacillati</taxon>
        <taxon>Actinomycetota</taxon>
        <taxon>Candidatus Geothermincolia</taxon>
        <taxon>Candidatus Geothermincolales</taxon>
        <taxon>Candidatus Geothermincolaceae</taxon>
        <taxon>Candidatus Solincola</taxon>
    </lineage>
</organism>
<comment type="caution">
    <text evidence="5">The sequence shown here is derived from an EMBL/GenBank/DDBJ whole genome shotgun (WGS) entry which is preliminary data.</text>
</comment>
<evidence type="ECO:0000256" key="1">
    <source>
        <dbReference type="ARBA" id="ARBA00006432"/>
    </source>
</evidence>
<evidence type="ECO:0000256" key="2">
    <source>
        <dbReference type="ARBA" id="ARBA00022598"/>
    </source>
</evidence>
<dbReference type="InterPro" id="IPR042099">
    <property type="entry name" value="ANL_N_sf"/>
</dbReference>
<dbReference type="Gene3D" id="3.40.50.12780">
    <property type="entry name" value="N-terminal domain of ligase-like"/>
    <property type="match status" value="1"/>
</dbReference>
<dbReference type="InterPro" id="IPR045851">
    <property type="entry name" value="AMP-bd_C_sf"/>
</dbReference>
<sequence length="567" mass="63441">MDKIWLKNYPAGVPPEIEVPDIDMGEMLGQTVRKYPTNTAIAFINKNISYRELDLLSNRFADTLKKLGVGKGDRVALLMPNIPQMVIAYFGILKLGAVVVMFNPLYSYREIEHQLNDCGAKVMVILDRFWPAVSEALETAKLDHLIITRVRDYLKFPLNILEPLQEKIKHEHVEIEEQPQKYGLKGMHKMKDLMGDASDEKPQAEINPTEDLALLQYTGGTTGVAKGAMLTHRNLVANTFQCRAWFPEAKEGQEVTLCSLPFFHVYGLTVDLNSGIQLGSKLVLIPDPRNIPMILAAVKKERPTLFPGVPAMYVAIMNEPDVKSGKVDITSIRFCLSGAAPLPMEVQREFERVTGGKLVEGFGLTEASPVTHANPLDGIRKQGSIGMPVPETEIKLVAVDDRDREVGVGEIGELVVKGPQVMKGYWNMSEETEMVLIGGWLYTGDIARADEDGFFYIVDRKKDMIIASGYNVYPRDVEEVLFEHPKVADVAVAGVPDPKRGETVKAYIVLKEGESATQEEIIAFCQERMSKYKVPTIVEFRKELPKTPIGKVLRRQLIEEEKQKLSE</sequence>
<dbReference type="STRING" id="1797197.A2Y75_09000"/>
<dbReference type="CDD" id="cd05936">
    <property type="entry name" value="FC-FACS_FadD_like"/>
    <property type="match status" value="1"/>
</dbReference>
<dbReference type="PANTHER" id="PTHR43767:SF9">
    <property type="entry name" value="LONG-CHAIN-FATTY-ACID--COA LIGASE"/>
    <property type="match status" value="1"/>
</dbReference>
<dbReference type="Pfam" id="PF00501">
    <property type="entry name" value="AMP-binding"/>
    <property type="match status" value="1"/>
</dbReference>